<name>A0A9D4QGP5_RHISA</name>
<evidence type="ECO:0000313" key="1">
    <source>
        <dbReference type="EMBL" id="KAH7976759.1"/>
    </source>
</evidence>
<accession>A0A9D4QGP5</accession>
<dbReference type="EMBL" id="JABSTV010001246">
    <property type="protein sequence ID" value="KAH7976759.1"/>
    <property type="molecule type" value="Genomic_DNA"/>
</dbReference>
<keyword evidence="2" id="KW-1185">Reference proteome</keyword>
<dbReference type="VEuPathDB" id="VectorBase:RSAN_040257"/>
<gene>
    <name evidence="1" type="ORF">HPB52_019103</name>
</gene>
<evidence type="ECO:0000313" key="2">
    <source>
        <dbReference type="Proteomes" id="UP000821837"/>
    </source>
</evidence>
<dbReference type="AlphaFoldDB" id="A0A9D4QGP5"/>
<dbReference type="Proteomes" id="UP000821837">
    <property type="component" value="Chromosome 10"/>
</dbReference>
<sequence>MDPSVSFHEIPADLKLRQQWISAGAREEVEDLAVGMFLLVTQQAREPRKFHRTHPDWAPCLFTFTSEEREVKMRRLNRFERSKKRLLRFRNIPDSAIPGKPAPALVANSDGSPGSTNTKNFPKFLLCNGVRVPSLVNRKPTTNQAVILVTSKMPAALVAPTACIAQTITVTSRSAPIVHHVVSSTQKAPSAFHNITPTPEGSEQKEEAPDICVTNVWSMASDSTSPAAEAEDGLGAIRAGETEEKTSPMTEGEAGCRPELVESCLEVTMTEDTVEIANPNGYARTCRVEGATVPGDLSEER</sequence>
<reference evidence="1" key="2">
    <citation type="submission" date="2021-09" db="EMBL/GenBank/DDBJ databases">
        <authorList>
            <person name="Jia N."/>
            <person name="Wang J."/>
            <person name="Shi W."/>
            <person name="Du L."/>
            <person name="Sun Y."/>
            <person name="Zhan W."/>
            <person name="Jiang J."/>
            <person name="Wang Q."/>
            <person name="Zhang B."/>
            <person name="Ji P."/>
            <person name="Sakyi L.B."/>
            <person name="Cui X."/>
            <person name="Yuan T."/>
            <person name="Jiang B."/>
            <person name="Yang W."/>
            <person name="Lam T.T.-Y."/>
            <person name="Chang Q."/>
            <person name="Ding S."/>
            <person name="Wang X."/>
            <person name="Zhu J."/>
            <person name="Ruan X."/>
            <person name="Zhao L."/>
            <person name="Wei J."/>
            <person name="Que T."/>
            <person name="Du C."/>
            <person name="Cheng J."/>
            <person name="Dai P."/>
            <person name="Han X."/>
            <person name="Huang E."/>
            <person name="Gao Y."/>
            <person name="Liu J."/>
            <person name="Shao H."/>
            <person name="Ye R."/>
            <person name="Li L."/>
            <person name="Wei W."/>
            <person name="Wang X."/>
            <person name="Wang C."/>
            <person name="Huo Q."/>
            <person name="Li W."/>
            <person name="Guo W."/>
            <person name="Chen H."/>
            <person name="Chen S."/>
            <person name="Zhou L."/>
            <person name="Zhou L."/>
            <person name="Ni X."/>
            <person name="Tian J."/>
            <person name="Zhou Y."/>
            <person name="Sheng Y."/>
            <person name="Liu T."/>
            <person name="Pan Y."/>
            <person name="Xia L."/>
            <person name="Li J."/>
            <person name="Zhao F."/>
            <person name="Cao W."/>
        </authorList>
    </citation>
    <scope>NUCLEOTIDE SEQUENCE</scope>
    <source>
        <strain evidence="1">Rsan-2018</strain>
        <tissue evidence="1">Larvae</tissue>
    </source>
</reference>
<comment type="caution">
    <text evidence="1">The sequence shown here is derived from an EMBL/GenBank/DDBJ whole genome shotgun (WGS) entry which is preliminary data.</text>
</comment>
<reference evidence="1" key="1">
    <citation type="journal article" date="2020" name="Cell">
        <title>Large-Scale Comparative Analyses of Tick Genomes Elucidate Their Genetic Diversity and Vector Capacities.</title>
        <authorList>
            <consortium name="Tick Genome and Microbiome Consortium (TIGMIC)"/>
            <person name="Jia N."/>
            <person name="Wang J."/>
            <person name="Shi W."/>
            <person name="Du L."/>
            <person name="Sun Y."/>
            <person name="Zhan W."/>
            <person name="Jiang J.F."/>
            <person name="Wang Q."/>
            <person name="Zhang B."/>
            <person name="Ji P."/>
            <person name="Bell-Sakyi L."/>
            <person name="Cui X.M."/>
            <person name="Yuan T.T."/>
            <person name="Jiang B.G."/>
            <person name="Yang W.F."/>
            <person name="Lam T.T."/>
            <person name="Chang Q.C."/>
            <person name="Ding S.J."/>
            <person name="Wang X.J."/>
            <person name="Zhu J.G."/>
            <person name="Ruan X.D."/>
            <person name="Zhao L."/>
            <person name="Wei J.T."/>
            <person name="Ye R.Z."/>
            <person name="Que T.C."/>
            <person name="Du C.H."/>
            <person name="Zhou Y.H."/>
            <person name="Cheng J.X."/>
            <person name="Dai P.F."/>
            <person name="Guo W.B."/>
            <person name="Han X.H."/>
            <person name="Huang E.J."/>
            <person name="Li L.F."/>
            <person name="Wei W."/>
            <person name="Gao Y.C."/>
            <person name="Liu J.Z."/>
            <person name="Shao H.Z."/>
            <person name="Wang X."/>
            <person name="Wang C.C."/>
            <person name="Yang T.C."/>
            <person name="Huo Q.B."/>
            <person name="Li W."/>
            <person name="Chen H.Y."/>
            <person name="Chen S.E."/>
            <person name="Zhou L.G."/>
            <person name="Ni X.B."/>
            <person name="Tian J.H."/>
            <person name="Sheng Y."/>
            <person name="Liu T."/>
            <person name="Pan Y.S."/>
            <person name="Xia L.Y."/>
            <person name="Li J."/>
            <person name="Zhao F."/>
            <person name="Cao W.C."/>
        </authorList>
    </citation>
    <scope>NUCLEOTIDE SEQUENCE</scope>
    <source>
        <strain evidence="1">Rsan-2018</strain>
    </source>
</reference>
<protein>
    <submittedName>
        <fullName evidence="1">Uncharacterized protein</fullName>
    </submittedName>
</protein>
<proteinExistence type="predicted"/>
<organism evidence="1 2">
    <name type="scientific">Rhipicephalus sanguineus</name>
    <name type="common">Brown dog tick</name>
    <name type="synonym">Ixodes sanguineus</name>
    <dbReference type="NCBI Taxonomy" id="34632"/>
    <lineage>
        <taxon>Eukaryota</taxon>
        <taxon>Metazoa</taxon>
        <taxon>Ecdysozoa</taxon>
        <taxon>Arthropoda</taxon>
        <taxon>Chelicerata</taxon>
        <taxon>Arachnida</taxon>
        <taxon>Acari</taxon>
        <taxon>Parasitiformes</taxon>
        <taxon>Ixodida</taxon>
        <taxon>Ixodoidea</taxon>
        <taxon>Ixodidae</taxon>
        <taxon>Rhipicephalinae</taxon>
        <taxon>Rhipicephalus</taxon>
        <taxon>Rhipicephalus</taxon>
    </lineage>
</organism>